<feature type="chain" id="PRO_5002780073" description="Outer membrane protein beta-barrel domain-containing protein" evidence="2">
    <location>
        <begin position="21"/>
        <end position="203"/>
    </location>
</feature>
<dbReference type="OrthoDB" id="978645at2"/>
<dbReference type="Pfam" id="PF13505">
    <property type="entry name" value="OMP_b-brl"/>
    <property type="match status" value="1"/>
</dbReference>
<proteinExistence type="predicted"/>
<dbReference type="RefSeq" id="WP_012415055.1">
    <property type="nucleotide sequence ID" value="NC_010644.1"/>
</dbReference>
<accession>B2KD44</accession>
<evidence type="ECO:0000259" key="3">
    <source>
        <dbReference type="Pfam" id="PF13505"/>
    </source>
</evidence>
<dbReference type="AlphaFoldDB" id="B2KD44"/>
<dbReference type="InterPro" id="IPR011250">
    <property type="entry name" value="OMP/PagP_B-barrel"/>
</dbReference>
<keyword evidence="1 2" id="KW-0732">Signal</keyword>
<feature type="domain" description="Outer membrane protein beta-barrel" evidence="3">
    <location>
        <begin position="5"/>
        <end position="200"/>
    </location>
</feature>
<organism evidence="4 5">
    <name type="scientific">Elusimicrobium minutum (strain Pei191)</name>
    <dbReference type="NCBI Taxonomy" id="445932"/>
    <lineage>
        <taxon>Bacteria</taxon>
        <taxon>Pseudomonadati</taxon>
        <taxon>Elusimicrobiota</taxon>
        <taxon>Elusimicrobia</taxon>
        <taxon>Elusimicrobiales</taxon>
        <taxon>Elusimicrobiaceae</taxon>
        <taxon>Elusimicrobium</taxon>
    </lineage>
</organism>
<dbReference type="SUPFAM" id="SSF56925">
    <property type="entry name" value="OMPA-like"/>
    <property type="match status" value="1"/>
</dbReference>
<dbReference type="InterPro" id="IPR027385">
    <property type="entry name" value="Beta-barrel_OMP"/>
</dbReference>
<dbReference type="Proteomes" id="UP000001029">
    <property type="component" value="Chromosome"/>
</dbReference>
<evidence type="ECO:0000256" key="1">
    <source>
        <dbReference type="ARBA" id="ARBA00022729"/>
    </source>
</evidence>
<protein>
    <recommendedName>
        <fullName evidence="3">Outer membrane protein beta-barrel domain-containing protein</fullName>
    </recommendedName>
</protein>
<evidence type="ECO:0000313" key="4">
    <source>
        <dbReference type="EMBL" id="ACC98440.1"/>
    </source>
</evidence>
<reference evidence="4 5" key="1">
    <citation type="journal article" date="2009" name="Appl. Environ. Microbiol.">
        <title>Genomic analysis of 'Elusimicrobium minutum,' the first cultivated representative of the phylum 'Elusimicrobia' (formerly termite group 1).</title>
        <authorList>
            <person name="Herlemann D.P.R."/>
            <person name="Geissinger O."/>
            <person name="Ikeda-Ohtsubo W."/>
            <person name="Kunin V."/>
            <person name="Sun H."/>
            <person name="Lapidus A."/>
            <person name="Hugenholtz P."/>
            <person name="Brune A."/>
        </authorList>
    </citation>
    <scope>NUCLEOTIDE SEQUENCE [LARGE SCALE GENOMIC DNA]</scope>
    <source>
        <strain evidence="4 5">Pei191</strain>
    </source>
</reference>
<name>B2KD44_ELUMP</name>
<dbReference type="KEGG" id="emi:Emin_0885"/>
<sequence length="203" mass="21921">MKKIVLAIAVVCLMCTAASAEMLLGVKAGVASKKDNFEDFPVNDYSYKTSAIAGGGEIGYVFSPEQFSFLNDKGSLGIKAGLQTRGKTKIDEAGWGTTRANALTVPVTVFYKYSPNETGLHYWGGAGVNWLSVKFEEGADFTKTETKISPMLSAGVEWRMNNWFALGVDLNYNISGKVNVSGGDGYLDLTGIEGFLGARFYFL</sequence>
<feature type="signal peptide" evidence="2">
    <location>
        <begin position="1"/>
        <end position="20"/>
    </location>
</feature>
<dbReference type="Gene3D" id="2.40.160.20">
    <property type="match status" value="1"/>
</dbReference>
<evidence type="ECO:0000256" key="2">
    <source>
        <dbReference type="SAM" id="SignalP"/>
    </source>
</evidence>
<dbReference type="HOGENOM" id="CLU_1376279_0_0_0"/>
<evidence type="ECO:0000313" key="5">
    <source>
        <dbReference type="Proteomes" id="UP000001029"/>
    </source>
</evidence>
<keyword evidence="5" id="KW-1185">Reference proteome</keyword>
<dbReference type="EMBL" id="CP001055">
    <property type="protein sequence ID" value="ACC98440.1"/>
    <property type="molecule type" value="Genomic_DNA"/>
</dbReference>
<gene>
    <name evidence="4" type="ordered locus">Emin_0885</name>
</gene>